<dbReference type="RefSeq" id="WP_343920009.1">
    <property type="nucleotide sequence ID" value="NZ_BAAAJT010000002.1"/>
</dbReference>
<comment type="caution">
    <text evidence="1">The sequence shown here is derived from an EMBL/GenBank/DDBJ whole genome shotgun (WGS) entry which is preliminary data.</text>
</comment>
<name>A0ABW4TNF3_9ACTN</name>
<sequence>MGWDEELFAVLDELEQQAEALYDADREAEVADRTRAEYGAVTLASRLMASLEDEVSLEVGGVGRLSGTLRRVATGWLLLEAAGSEWVVLLDAVVAVTGASSRSVPEVAWSPITRLGVGSALRRLAEAGERCVVHRVDGGRSDGVVRRVGQDFCEVEVAAGRVELVAFASIASVQSRG</sequence>
<keyword evidence="2" id="KW-1185">Reference proteome</keyword>
<dbReference type="Proteomes" id="UP001597351">
    <property type="component" value="Unassembled WGS sequence"/>
</dbReference>
<gene>
    <name evidence="1" type="ORF">ACFSDE_15435</name>
</gene>
<dbReference type="EMBL" id="JBHUGD010000003">
    <property type="protein sequence ID" value="MFD1948194.1"/>
    <property type="molecule type" value="Genomic_DNA"/>
</dbReference>
<evidence type="ECO:0000313" key="2">
    <source>
        <dbReference type="Proteomes" id="UP001597351"/>
    </source>
</evidence>
<reference evidence="2" key="1">
    <citation type="journal article" date="2019" name="Int. J. Syst. Evol. Microbiol.">
        <title>The Global Catalogue of Microorganisms (GCM) 10K type strain sequencing project: providing services to taxonomists for standard genome sequencing and annotation.</title>
        <authorList>
            <consortium name="The Broad Institute Genomics Platform"/>
            <consortium name="The Broad Institute Genome Sequencing Center for Infectious Disease"/>
            <person name="Wu L."/>
            <person name="Ma J."/>
        </authorList>
    </citation>
    <scope>NUCLEOTIDE SEQUENCE [LARGE SCALE GENOMIC DNA]</scope>
    <source>
        <strain evidence="2">CGMCC 1.12477</strain>
    </source>
</reference>
<protein>
    <recommendedName>
        <fullName evidence="3">Fis family transcriptional regulator</fullName>
    </recommendedName>
</protein>
<evidence type="ECO:0000313" key="1">
    <source>
        <dbReference type="EMBL" id="MFD1948194.1"/>
    </source>
</evidence>
<evidence type="ECO:0008006" key="3">
    <source>
        <dbReference type="Google" id="ProtNLM"/>
    </source>
</evidence>
<proteinExistence type="predicted"/>
<accession>A0ABW4TNF3</accession>
<organism evidence="1 2">
    <name type="scientific">Nocardioides aestuarii</name>
    <dbReference type="NCBI Taxonomy" id="252231"/>
    <lineage>
        <taxon>Bacteria</taxon>
        <taxon>Bacillati</taxon>
        <taxon>Actinomycetota</taxon>
        <taxon>Actinomycetes</taxon>
        <taxon>Propionibacteriales</taxon>
        <taxon>Nocardioidaceae</taxon>
        <taxon>Nocardioides</taxon>
    </lineage>
</organism>